<feature type="compositionally biased region" description="Basic and acidic residues" evidence="1">
    <location>
        <begin position="75"/>
        <end position="94"/>
    </location>
</feature>
<evidence type="ECO:0000313" key="3">
    <source>
        <dbReference type="Proteomes" id="UP000664534"/>
    </source>
</evidence>
<proteinExistence type="predicted"/>
<sequence length="762" mass="85866">MHKFSSKKTVSKGDVGDCTLPRAEVRDLAYERLVTNTRTHNTAIDPALSHIQNKVTTGLQNPQGAQITPAALSRTRQERQRESEELSSNLDHRQESHFDLLCPSQILPSQSISEYPDPGLIDHGFSRSRVLPAVESGAAPEAQTKASHAVTKRTDKRVAPSLRKRTRAEAGLSADVEDGFEDGFEDAAVESRRSTRRSKRTKVLPENDDSGDESEKRKRKISKLRIKIAEGKAPKKGSLGPKGEVRIREDGRMEFRDVDNPEWTLAAYHSEYRRLFIDEAARNGEFDNPPAQGEAYNDETSFEEQQKSWGPSRADWQNITNSEGRKVMFDINKPESRRPPQEPSNWIHDGLVLLDSKNHPVKDWPGLNKTLSTEIESWRWEAIMRINPWLTVADLLARMPHTRERKGEILPLQTPAAFTNRAHRFRVPNQIPASHPKNGSKAYKEEILKNLAKDNAMTTEELTVLDHDQVAKVRKTNKGKFMRNSRYTVPGDEDVAETPAPPKKRKARCDDDTESRLEQAAPEAKKQRIQAPECGREEISNLDWKPLHNPPTTTPNAYSDDTAFYNGLLDTTGPVINQTQEDLVPLFASIDDRDLALIEDATFTSAYAVMQARRNGHQRTRQIGVYYYGQSTPRYIELDGSMVDDVAHFAFRDTYMAAEPVPEDIQPAWPFGDINDTAPPFTQSDTQSNAQSSFSAVFNPWLNATSNESFQPFVQQTTNVAPAMTIQNLQPPLPLANQIGRYQAESDIFGEVWRNHHGSTGF</sequence>
<dbReference type="OrthoDB" id="5348779at2759"/>
<feature type="region of interest" description="Disordered" evidence="1">
    <location>
        <begin position="58"/>
        <end position="94"/>
    </location>
</feature>
<protein>
    <submittedName>
        <fullName evidence="2">Uncharacterized protein</fullName>
    </submittedName>
</protein>
<dbReference type="EMBL" id="CAJPDT010000001">
    <property type="protein sequence ID" value="CAF9904489.1"/>
    <property type="molecule type" value="Genomic_DNA"/>
</dbReference>
<dbReference type="AlphaFoldDB" id="A0A8H3EDF2"/>
<organism evidence="2 3">
    <name type="scientific">Imshaugia aleurites</name>
    <dbReference type="NCBI Taxonomy" id="172621"/>
    <lineage>
        <taxon>Eukaryota</taxon>
        <taxon>Fungi</taxon>
        <taxon>Dikarya</taxon>
        <taxon>Ascomycota</taxon>
        <taxon>Pezizomycotina</taxon>
        <taxon>Lecanoromycetes</taxon>
        <taxon>OSLEUM clade</taxon>
        <taxon>Lecanoromycetidae</taxon>
        <taxon>Lecanorales</taxon>
        <taxon>Lecanorineae</taxon>
        <taxon>Parmeliaceae</taxon>
        <taxon>Imshaugia</taxon>
    </lineage>
</organism>
<feature type="compositionally biased region" description="Basic and acidic residues" evidence="1">
    <location>
        <begin position="508"/>
        <end position="517"/>
    </location>
</feature>
<name>A0A8H3EDF2_9LECA</name>
<evidence type="ECO:0000256" key="1">
    <source>
        <dbReference type="SAM" id="MobiDB-lite"/>
    </source>
</evidence>
<accession>A0A8H3EDF2</accession>
<keyword evidence="3" id="KW-1185">Reference proteome</keyword>
<feature type="region of interest" description="Disordered" evidence="1">
    <location>
        <begin position="188"/>
        <end position="224"/>
    </location>
</feature>
<evidence type="ECO:0000313" key="2">
    <source>
        <dbReference type="EMBL" id="CAF9904489.1"/>
    </source>
</evidence>
<feature type="region of interest" description="Disordered" evidence="1">
    <location>
        <begin position="135"/>
        <end position="170"/>
    </location>
</feature>
<gene>
    <name evidence="2" type="ORF">IMSHALPRED_000080</name>
</gene>
<dbReference type="Proteomes" id="UP000664534">
    <property type="component" value="Unassembled WGS sequence"/>
</dbReference>
<feature type="region of interest" description="Disordered" evidence="1">
    <location>
        <begin position="481"/>
        <end position="531"/>
    </location>
</feature>
<comment type="caution">
    <text evidence="2">The sequence shown here is derived from an EMBL/GenBank/DDBJ whole genome shotgun (WGS) entry which is preliminary data.</text>
</comment>
<reference evidence="2" key="1">
    <citation type="submission" date="2021-03" db="EMBL/GenBank/DDBJ databases">
        <authorList>
            <person name="Tagirdzhanova G."/>
        </authorList>
    </citation>
    <scope>NUCLEOTIDE SEQUENCE</scope>
</reference>